<feature type="region of interest" description="Disordered" evidence="4">
    <location>
        <begin position="344"/>
        <end position="397"/>
    </location>
</feature>
<dbReference type="GO" id="GO:0048471">
    <property type="term" value="C:perinuclear region of cytoplasm"/>
    <property type="evidence" value="ECO:0007669"/>
    <property type="project" value="TreeGrafter"/>
</dbReference>
<proteinExistence type="predicted"/>
<keyword evidence="6" id="KW-1185">Reference proteome</keyword>
<protein>
    <recommendedName>
        <fullName evidence="7">Ran GTPase activating protein 1</fullName>
    </recommendedName>
</protein>
<sequence>MTNITRTNAGAVVFSIEGRTLKLDTALDVKQYTDELAAISDVTEIRLGGNTFGVEAGRAMAQALKGQHSLQTASLSDMFTSRLRNEIPLVLEALVEALEDKTALRELDLSDNAFGPAGAEPLQRLLINNRHIQTLRLYNNGLGIEGARLVSEALVKAADKNREEGRASSLKVVYIGRNRMESPGIMHLCKAFEAHADTLREVRMPQNSIRPEGIAALMDALSRCEQLEHLDVQDNTFTEKGSAALAKVLGGWKNLKALHIGDCLLGAEGSKLVLTALTNGNTALEKLHLGFNEIDPEGAALIPELLLNKKSITLLELNGNAFDPEGDAVRDVKRVLLENGGEGALDELDEMEWDEDEEEEDEDEDEEMEKAQKAVNDEGADDDEIDGLTAATAKLNV</sequence>
<gene>
    <name evidence="5" type="ORF">HDU87_005491</name>
</gene>
<dbReference type="EMBL" id="JADGJQ010000044">
    <property type="protein sequence ID" value="KAJ3176115.1"/>
    <property type="molecule type" value="Genomic_DNA"/>
</dbReference>
<keyword evidence="3" id="KW-0677">Repeat</keyword>
<evidence type="ECO:0000256" key="2">
    <source>
        <dbReference type="ARBA" id="ARBA00022614"/>
    </source>
</evidence>
<dbReference type="GO" id="GO:0005634">
    <property type="term" value="C:nucleus"/>
    <property type="evidence" value="ECO:0007669"/>
    <property type="project" value="TreeGrafter"/>
</dbReference>
<dbReference type="GO" id="GO:0006913">
    <property type="term" value="P:nucleocytoplasmic transport"/>
    <property type="evidence" value="ECO:0007669"/>
    <property type="project" value="TreeGrafter"/>
</dbReference>
<dbReference type="InterPro" id="IPR001611">
    <property type="entry name" value="Leu-rich_rpt"/>
</dbReference>
<evidence type="ECO:0000313" key="5">
    <source>
        <dbReference type="EMBL" id="KAJ3176115.1"/>
    </source>
</evidence>
<evidence type="ECO:0008006" key="7">
    <source>
        <dbReference type="Google" id="ProtNLM"/>
    </source>
</evidence>
<feature type="compositionally biased region" description="Acidic residues" evidence="4">
    <location>
        <begin position="344"/>
        <end position="368"/>
    </location>
</feature>
<dbReference type="PANTHER" id="PTHR24113:SF12">
    <property type="entry name" value="RAN GTPASE-ACTIVATING PROTEIN 1"/>
    <property type="match status" value="1"/>
</dbReference>
<evidence type="ECO:0000256" key="4">
    <source>
        <dbReference type="SAM" id="MobiDB-lite"/>
    </source>
</evidence>
<dbReference type="InterPro" id="IPR027038">
    <property type="entry name" value="RanGap"/>
</dbReference>
<dbReference type="CDD" id="cd00116">
    <property type="entry name" value="LRR_RI"/>
    <property type="match status" value="1"/>
</dbReference>
<dbReference type="SMART" id="SM00368">
    <property type="entry name" value="LRR_RI"/>
    <property type="match status" value="9"/>
</dbReference>
<dbReference type="Pfam" id="PF13516">
    <property type="entry name" value="LRR_6"/>
    <property type="match status" value="2"/>
</dbReference>
<dbReference type="PANTHER" id="PTHR24113">
    <property type="entry name" value="RAN GTPASE-ACTIVATING PROTEIN 1"/>
    <property type="match status" value="1"/>
</dbReference>
<dbReference type="SUPFAM" id="SSF52047">
    <property type="entry name" value="RNI-like"/>
    <property type="match status" value="1"/>
</dbReference>
<reference evidence="5" key="1">
    <citation type="submission" date="2020-05" db="EMBL/GenBank/DDBJ databases">
        <title>Phylogenomic resolution of chytrid fungi.</title>
        <authorList>
            <person name="Stajich J.E."/>
            <person name="Amses K."/>
            <person name="Simmons R."/>
            <person name="Seto K."/>
            <person name="Myers J."/>
            <person name="Bonds A."/>
            <person name="Quandt C.A."/>
            <person name="Barry K."/>
            <person name="Liu P."/>
            <person name="Grigoriev I."/>
            <person name="Longcore J.E."/>
            <person name="James T.Y."/>
        </authorList>
    </citation>
    <scope>NUCLEOTIDE SEQUENCE</scope>
    <source>
        <strain evidence="5">JEL0379</strain>
    </source>
</reference>
<comment type="caution">
    <text evidence="5">The sequence shown here is derived from an EMBL/GenBank/DDBJ whole genome shotgun (WGS) entry which is preliminary data.</text>
</comment>
<keyword evidence="1" id="KW-0343">GTPase activation</keyword>
<dbReference type="InterPro" id="IPR032675">
    <property type="entry name" value="LRR_dom_sf"/>
</dbReference>
<dbReference type="Proteomes" id="UP001212152">
    <property type="component" value="Unassembled WGS sequence"/>
</dbReference>
<keyword evidence="2" id="KW-0433">Leucine-rich repeat</keyword>
<dbReference type="GO" id="GO:0031267">
    <property type="term" value="F:small GTPase binding"/>
    <property type="evidence" value="ECO:0007669"/>
    <property type="project" value="TreeGrafter"/>
</dbReference>
<dbReference type="AlphaFoldDB" id="A0AAD5TGR6"/>
<name>A0AAD5TGR6_9FUNG</name>
<evidence type="ECO:0000256" key="3">
    <source>
        <dbReference type="ARBA" id="ARBA00022737"/>
    </source>
</evidence>
<dbReference type="GO" id="GO:0005096">
    <property type="term" value="F:GTPase activator activity"/>
    <property type="evidence" value="ECO:0007669"/>
    <property type="project" value="UniProtKB-KW"/>
</dbReference>
<evidence type="ECO:0000256" key="1">
    <source>
        <dbReference type="ARBA" id="ARBA00022468"/>
    </source>
</evidence>
<dbReference type="GO" id="GO:0005829">
    <property type="term" value="C:cytosol"/>
    <property type="evidence" value="ECO:0007669"/>
    <property type="project" value="TreeGrafter"/>
</dbReference>
<accession>A0AAD5TGR6</accession>
<organism evidence="5 6">
    <name type="scientific">Geranomyces variabilis</name>
    <dbReference type="NCBI Taxonomy" id="109894"/>
    <lineage>
        <taxon>Eukaryota</taxon>
        <taxon>Fungi</taxon>
        <taxon>Fungi incertae sedis</taxon>
        <taxon>Chytridiomycota</taxon>
        <taxon>Chytridiomycota incertae sedis</taxon>
        <taxon>Chytridiomycetes</taxon>
        <taxon>Spizellomycetales</taxon>
        <taxon>Powellomycetaceae</taxon>
        <taxon>Geranomyces</taxon>
    </lineage>
</organism>
<dbReference type="Gene3D" id="3.80.10.10">
    <property type="entry name" value="Ribonuclease Inhibitor"/>
    <property type="match status" value="1"/>
</dbReference>
<evidence type="ECO:0000313" key="6">
    <source>
        <dbReference type="Proteomes" id="UP001212152"/>
    </source>
</evidence>